<accession>A0AAW9HVT6</accession>
<keyword evidence="5 7" id="KW-0547">Nucleotide-binding</keyword>
<dbReference type="Pfam" id="PF08245">
    <property type="entry name" value="Mur_ligase_M"/>
    <property type="match status" value="1"/>
</dbReference>
<feature type="domain" description="Mur ligase C-terminal" evidence="9">
    <location>
        <begin position="362"/>
        <end position="480"/>
    </location>
</feature>
<evidence type="ECO:0000256" key="6">
    <source>
        <dbReference type="ARBA" id="ARBA00022840"/>
    </source>
</evidence>
<dbReference type="InterPro" id="IPR005762">
    <property type="entry name" value="MurD"/>
</dbReference>
<dbReference type="InterPro" id="IPR036615">
    <property type="entry name" value="Mur_ligase_C_dom_sf"/>
</dbReference>
<evidence type="ECO:0000256" key="1">
    <source>
        <dbReference type="ARBA" id="ARBA00004496"/>
    </source>
</evidence>
<sequence length="503" mass="53422">MVGDAVMENDYDLLDTTSLHIPGAESMAGMRIAVVGLGKSGQAAASALCNTTQAQVSAWDSDISKLAAVTTLPLATAGSDADAEELAEKVLRWRPDLIVPAPAIRETSPLFTLAQENGVELASEIELAWRLRACDSAGRWAPWLAVTGTNGKTTTVTMAARILGQAGLGGTPVGNIGNPAITETIRTDNDAPRALALELSSFQLRTTNTASPHAAVCLNIDDDHLEWHGNRESYWRAKARVYHNVRRAAIYPVGDKTVQNMVDGADVVEGARAIGYTAGVPQVGQLGVVDGIVVDRAFGADRWNTATELYELADLAQLAPDAEVVPEHIVADALAATALTRALGISAQSIRAGLRSMLPGKHRIETVTVKDGVRYIDDSKATNAHAARASLLAQADGTVVWIAGGQPKGAHFTNLVREVESKLRAVVVIGTEQEEWHEALAELTIPVYYISALATAPMQEAITWARQIAQPGDTVLLAPAAASMDQFTSYADRGDAFAREARK</sequence>
<dbReference type="Pfam" id="PF02875">
    <property type="entry name" value="Mur_ligase_C"/>
    <property type="match status" value="1"/>
</dbReference>
<dbReference type="SUPFAM" id="SSF53623">
    <property type="entry name" value="MurD-like peptide ligases, catalytic domain"/>
    <property type="match status" value="1"/>
</dbReference>
<keyword evidence="3 7" id="KW-0963">Cytoplasm</keyword>
<evidence type="ECO:0000259" key="10">
    <source>
        <dbReference type="Pfam" id="PF08245"/>
    </source>
</evidence>
<dbReference type="PANTHER" id="PTHR43692:SF1">
    <property type="entry name" value="UDP-N-ACETYLMURAMOYLALANINE--D-GLUTAMATE LIGASE"/>
    <property type="match status" value="1"/>
</dbReference>
<dbReference type="Gene3D" id="3.90.190.20">
    <property type="entry name" value="Mur ligase, C-terminal domain"/>
    <property type="match status" value="1"/>
</dbReference>
<evidence type="ECO:0000256" key="7">
    <source>
        <dbReference type="HAMAP-Rule" id="MF_00639"/>
    </source>
</evidence>
<keyword evidence="7 8" id="KW-0961">Cell wall biogenesis/degradation</keyword>
<feature type="domain" description="Mur ligase central" evidence="10">
    <location>
        <begin position="146"/>
        <end position="262"/>
    </location>
</feature>
<evidence type="ECO:0000313" key="12">
    <source>
        <dbReference type="Proteomes" id="UP001273799"/>
    </source>
</evidence>
<dbReference type="CDD" id="cd00636">
    <property type="entry name" value="TroA-like"/>
    <property type="match status" value="1"/>
</dbReference>
<dbReference type="GO" id="GO:0008764">
    <property type="term" value="F:UDP-N-acetylmuramoylalanine-D-glutamate ligase activity"/>
    <property type="evidence" value="ECO:0007669"/>
    <property type="project" value="UniProtKB-UniRule"/>
</dbReference>
<dbReference type="GO" id="GO:0051301">
    <property type="term" value="P:cell division"/>
    <property type="evidence" value="ECO:0007669"/>
    <property type="project" value="UniProtKB-KW"/>
</dbReference>
<evidence type="ECO:0000256" key="8">
    <source>
        <dbReference type="RuleBase" id="RU003664"/>
    </source>
</evidence>
<dbReference type="Gene3D" id="3.40.50.720">
    <property type="entry name" value="NAD(P)-binding Rossmann-like Domain"/>
    <property type="match status" value="1"/>
</dbReference>
<dbReference type="GO" id="GO:0008360">
    <property type="term" value="P:regulation of cell shape"/>
    <property type="evidence" value="ECO:0007669"/>
    <property type="project" value="UniProtKB-KW"/>
</dbReference>
<dbReference type="AlphaFoldDB" id="A0AAW9HVT6"/>
<dbReference type="SUPFAM" id="SSF53244">
    <property type="entry name" value="MurD-like peptide ligases, peptide-binding domain"/>
    <property type="match status" value="1"/>
</dbReference>
<comment type="catalytic activity">
    <reaction evidence="7 8">
        <text>UDP-N-acetyl-alpha-D-muramoyl-L-alanine + D-glutamate + ATP = UDP-N-acetyl-alpha-D-muramoyl-L-alanyl-D-glutamate + ADP + phosphate + H(+)</text>
        <dbReference type="Rhea" id="RHEA:16429"/>
        <dbReference type="ChEBI" id="CHEBI:15378"/>
        <dbReference type="ChEBI" id="CHEBI:29986"/>
        <dbReference type="ChEBI" id="CHEBI:30616"/>
        <dbReference type="ChEBI" id="CHEBI:43474"/>
        <dbReference type="ChEBI" id="CHEBI:83898"/>
        <dbReference type="ChEBI" id="CHEBI:83900"/>
        <dbReference type="ChEBI" id="CHEBI:456216"/>
        <dbReference type="EC" id="6.3.2.9"/>
    </reaction>
</comment>
<dbReference type="GO" id="GO:0009252">
    <property type="term" value="P:peptidoglycan biosynthetic process"/>
    <property type="evidence" value="ECO:0007669"/>
    <property type="project" value="UniProtKB-UniRule"/>
</dbReference>
<dbReference type="GO" id="GO:0005524">
    <property type="term" value="F:ATP binding"/>
    <property type="evidence" value="ECO:0007669"/>
    <property type="project" value="UniProtKB-UniRule"/>
</dbReference>
<reference evidence="11" key="1">
    <citation type="submission" date="2023-10" db="EMBL/GenBank/DDBJ databases">
        <title>Whole Genome based description of the genera Actinobaculum and Actinotignum reveals a complex phylogenetic relationship within the species included in the genus Actinotignum.</title>
        <authorList>
            <person name="Jensen C.S."/>
            <person name="Dargis R."/>
            <person name="Kemp M."/>
            <person name="Christensen J.J."/>
        </authorList>
    </citation>
    <scope>NUCLEOTIDE SEQUENCE</scope>
    <source>
        <strain evidence="11">Actinobaculum_suis_CCUG19206T</strain>
    </source>
</reference>
<evidence type="ECO:0000259" key="9">
    <source>
        <dbReference type="Pfam" id="PF02875"/>
    </source>
</evidence>
<evidence type="ECO:0000256" key="2">
    <source>
        <dbReference type="ARBA" id="ARBA00004752"/>
    </source>
</evidence>
<dbReference type="GO" id="GO:0071555">
    <property type="term" value="P:cell wall organization"/>
    <property type="evidence" value="ECO:0007669"/>
    <property type="project" value="UniProtKB-KW"/>
</dbReference>
<evidence type="ECO:0000256" key="3">
    <source>
        <dbReference type="ARBA" id="ARBA00022490"/>
    </source>
</evidence>
<comment type="function">
    <text evidence="7 8">Cell wall formation. Catalyzes the addition of glutamate to the nucleotide precursor UDP-N-acetylmuramoyl-L-alanine (UMA).</text>
</comment>
<evidence type="ECO:0000256" key="4">
    <source>
        <dbReference type="ARBA" id="ARBA00022598"/>
    </source>
</evidence>
<dbReference type="SUPFAM" id="SSF51984">
    <property type="entry name" value="MurCD N-terminal domain"/>
    <property type="match status" value="1"/>
</dbReference>
<dbReference type="InterPro" id="IPR004101">
    <property type="entry name" value="Mur_ligase_C"/>
</dbReference>
<name>A0AAW9HVT6_9ACTO</name>
<dbReference type="NCBIfam" id="TIGR01087">
    <property type="entry name" value="murD"/>
    <property type="match status" value="1"/>
</dbReference>
<dbReference type="InterPro" id="IPR013221">
    <property type="entry name" value="Mur_ligase_cen"/>
</dbReference>
<keyword evidence="7 8" id="KW-0132">Cell division</keyword>
<dbReference type="PANTHER" id="PTHR43692">
    <property type="entry name" value="UDP-N-ACETYLMURAMOYLALANINE--D-GLUTAMATE LIGASE"/>
    <property type="match status" value="1"/>
</dbReference>
<evidence type="ECO:0000313" key="11">
    <source>
        <dbReference type="EMBL" id="MDY5153881.1"/>
    </source>
</evidence>
<dbReference type="GO" id="GO:0005737">
    <property type="term" value="C:cytoplasm"/>
    <property type="evidence" value="ECO:0007669"/>
    <property type="project" value="UniProtKB-SubCell"/>
</dbReference>
<keyword evidence="7 8" id="KW-0573">Peptidoglycan synthesis</keyword>
<comment type="caution">
    <text evidence="11">The sequence shown here is derived from an EMBL/GenBank/DDBJ whole genome shotgun (WGS) entry which is preliminary data.</text>
</comment>
<dbReference type="EMBL" id="JAWNFU010000004">
    <property type="protein sequence ID" value="MDY5153881.1"/>
    <property type="molecule type" value="Genomic_DNA"/>
</dbReference>
<organism evidence="11 12">
    <name type="scientific">Actinobaculum suis</name>
    <dbReference type="NCBI Taxonomy" id="1657"/>
    <lineage>
        <taxon>Bacteria</taxon>
        <taxon>Bacillati</taxon>
        <taxon>Actinomycetota</taxon>
        <taxon>Actinomycetes</taxon>
        <taxon>Actinomycetales</taxon>
        <taxon>Actinomycetaceae</taxon>
        <taxon>Actinobaculum</taxon>
    </lineage>
</organism>
<dbReference type="Gene3D" id="3.40.1190.10">
    <property type="entry name" value="Mur-like, catalytic domain"/>
    <property type="match status" value="1"/>
</dbReference>
<feature type="binding site" evidence="7">
    <location>
        <begin position="148"/>
        <end position="154"/>
    </location>
    <ligand>
        <name>ATP</name>
        <dbReference type="ChEBI" id="CHEBI:30616"/>
    </ligand>
</feature>
<keyword evidence="7 8" id="KW-0131">Cell cycle</keyword>
<dbReference type="InterPro" id="IPR036565">
    <property type="entry name" value="Mur-like_cat_sf"/>
</dbReference>
<keyword evidence="6 7" id="KW-0067">ATP-binding</keyword>
<protein>
    <recommendedName>
        <fullName evidence="7 8">UDP-N-acetylmuramoylalanine--D-glutamate ligase</fullName>
        <ecNumber evidence="7 8">6.3.2.9</ecNumber>
    </recommendedName>
    <alternativeName>
        <fullName evidence="7">D-glutamic acid-adding enzyme</fullName>
    </alternativeName>
    <alternativeName>
        <fullName evidence="7">UDP-N-acetylmuramoyl-L-alanyl-D-glutamate synthetase</fullName>
    </alternativeName>
</protein>
<dbReference type="Proteomes" id="UP001273799">
    <property type="component" value="Unassembled WGS sequence"/>
</dbReference>
<keyword evidence="7 8" id="KW-0133">Cell shape</keyword>
<comment type="subcellular location">
    <subcellularLocation>
        <location evidence="1 7 8">Cytoplasm</location>
    </subcellularLocation>
</comment>
<dbReference type="HAMAP" id="MF_00639">
    <property type="entry name" value="MurD"/>
    <property type="match status" value="1"/>
</dbReference>
<comment type="pathway">
    <text evidence="2 7 8">Cell wall biogenesis; peptidoglycan biosynthesis.</text>
</comment>
<proteinExistence type="inferred from homology"/>
<comment type="similarity">
    <text evidence="7">Belongs to the MurCDEF family.</text>
</comment>
<evidence type="ECO:0000256" key="5">
    <source>
        <dbReference type="ARBA" id="ARBA00022741"/>
    </source>
</evidence>
<gene>
    <name evidence="7 11" type="primary">murD</name>
    <name evidence="11" type="ORF">R6G71_07495</name>
</gene>
<keyword evidence="4 7" id="KW-0436">Ligase</keyword>
<dbReference type="EC" id="6.3.2.9" evidence="7 8"/>